<dbReference type="InterPro" id="IPR025164">
    <property type="entry name" value="Toastrack_DUF4097"/>
</dbReference>
<dbReference type="Pfam" id="PF13349">
    <property type="entry name" value="DUF4097"/>
    <property type="match status" value="1"/>
</dbReference>
<keyword evidence="4" id="KW-1185">Reference proteome</keyword>
<reference evidence="3 4" key="1">
    <citation type="submission" date="2016-11" db="EMBL/GenBank/DDBJ databases">
        <authorList>
            <person name="Jaros S."/>
            <person name="Januszkiewicz K."/>
            <person name="Wedrychowicz H."/>
        </authorList>
    </citation>
    <scope>NUCLEOTIDE SEQUENCE [LARGE SCALE GENOMIC DNA]</scope>
    <source>
        <strain evidence="3 4">DSM 43832</strain>
    </source>
</reference>
<evidence type="ECO:0000256" key="1">
    <source>
        <dbReference type="SAM" id="MobiDB-lite"/>
    </source>
</evidence>
<dbReference type="PANTHER" id="PTHR34094:SF1">
    <property type="entry name" value="PROTEIN FAM185A"/>
    <property type="match status" value="1"/>
</dbReference>
<proteinExistence type="predicted"/>
<dbReference type="AlphaFoldDB" id="A0A1M6ZUH2"/>
<accession>A0A1M6ZUH2</accession>
<feature type="region of interest" description="Disordered" evidence="1">
    <location>
        <begin position="304"/>
        <end position="344"/>
    </location>
</feature>
<evidence type="ECO:0000259" key="2">
    <source>
        <dbReference type="Pfam" id="PF13349"/>
    </source>
</evidence>
<protein>
    <submittedName>
        <fullName evidence="3">Putative adhesin</fullName>
    </submittedName>
</protein>
<feature type="region of interest" description="Disordered" evidence="1">
    <location>
        <begin position="1"/>
        <end position="28"/>
    </location>
</feature>
<gene>
    <name evidence="3" type="ORF">SAMN05443637_1251</name>
</gene>
<dbReference type="PANTHER" id="PTHR34094">
    <property type="match status" value="1"/>
</dbReference>
<evidence type="ECO:0000313" key="3">
    <source>
        <dbReference type="EMBL" id="SHL34056.1"/>
    </source>
</evidence>
<feature type="domain" description="DUF4097" evidence="2">
    <location>
        <begin position="164"/>
        <end position="293"/>
    </location>
</feature>
<sequence length="344" mass="35636">MGAGMMDFTKDAPQDDGSQDAPEVRRESWSCAGTAELEIAVDVGSVQVELTDLPEGESGEVRVEVRHDPDIGGFLAQGVRGVVNWVSGAAASWTASKGFPGFGSWDVGSFDTGPLESAGFDIGRLGAEAVRATEISWSEAGRRLVVRSPQQMPLRLVPLAVTVHAPADSRLAARTGAGDLTVTGRSGWTALRTGTGRVRADEVNGDLDVQTGSGDVTITRTRGRSRVRTGSGTITVEDAAGSLDAKAGSGDVQIARLAGDLDARTGSGDVRLDVAVSGRADITAGSGDLTVGVHPGVWAEVDLSSGSGKARSDLDVRSTPPEDQPRLHLRGRTGTGDVLVTRAR</sequence>
<dbReference type="OrthoDB" id="3677688at2"/>
<dbReference type="STRING" id="1848.SAMN05443637_1251"/>
<organism evidence="3 4">
    <name type="scientific">Pseudonocardia thermophila</name>
    <dbReference type="NCBI Taxonomy" id="1848"/>
    <lineage>
        <taxon>Bacteria</taxon>
        <taxon>Bacillati</taxon>
        <taxon>Actinomycetota</taxon>
        <taxon>Actinomycetes</taxon>
        <taxon>Pseudonocardiales</taxon>
        <taxon>Pseudonocardiaceae</taxon>
        <taxon>Pseudonocardia</taxon>
    </lineage>
</organism>
<evidence type="ECO:0000313" key="4">
    <source>
        <dbReference type="Proteomes" id="UP000184363"/>
    </source>
</evidence>
<dbReference type="EMBL" id="FRAP01000025">
    <property type="protein sequence ID" value="SHL34056.1"/>
    <property type="molecule type" value="Genomic_DNA"/>
</dbReference>
<dbReference type="RefSeq" id="WP_084755872.1">
    <property type="nucleotide sequence ID" value="NZ_CALGVN010000020.1"/>
</dbReference>
<dbReference type="Proteomes" id="UP000184363">
    <property type="component" value="Unassembled WGS sequence"/>
</dbReference>
<name>A0A1M6ZUH2_PSETH</name>
<dbReference type="Gene3D" id="2.160.20.120">
    <property type="match status" value="1"/>
</dbReference>